<evidence type="ECO:0000313" key="1">
    <source>
        <dbReference type="EMBL" id="KAJ7557284.1"/>
    </source>
</evidence>
<gene>
    <name evidence="1" type="ORF">O6H91_05G120300</name>
</gene>
<evidence type="ECO:0000313" key="2">
    <source>
        <dbReference type="Proteomes" id="UP001162992"/>
    </source>
</evidence>
<reference evidence="2" key="1">
    <citation type="journal article" date="2024" name="Proc. Natl. Acad. Sci. U.S.A.">
        <title>Extraordinary preservation of gene collinearity over three hundred million years revealed in homosporous lycophytes.</title>
        <authorList>
            <person name="Li C."/>
            <person name="Wickell D."/>
            <person name="Kuo L.Y."/>
            <person name="Chen X."/>
            <person name="Nie B."/>
            <person name="Liao X."/>
            <person name="Peng D."/>
            <person name="Ji J."/>
            <person name="Jenkins J."/>
            <person name="Williams M."/>
            <person name="Shu S."/>
            <person name="Plott C."/>
            <person name="Barry K."/>
            <person name="Rajasekar S."/>
            <person name="Grimwood J."/>
            <person name="Han X."/>
            <person name="Sun S."/>
            <person name="Hou Z."/>
            <person name="He W."/>
            <person name="Dai G."/>
            <person name="Sun C."/>
            <person name="Schmutz J."/>
            <person name="Leebens-Mack J.H."/>
            <person name="Li F.W."/>
            <person name="Wang L."/>
        </authorList>
    </citation>
    <scope>NUCLEOTIDE SEQUENCE [LARGE SCALE GENOMIC DNA]</scope>
    <source>
        <strain evidence="2">cv. PW_Plant_1</strain>
    </source>
</reference>
<organism evidence="1 2">
    <name type="scientific">Diphasiastrum complanatum</name>
    <name type="common">Issler's clubmoss</name>
    <name type="synonym">Lycopodium complanatum</name>
    <dbReference type="NCBI Taxonomy" id="34168"/>
    <lineage>
        <taxon>Eukaryota</taxon>
        <taxon>Viridiplantae</taxon>
        <taxon>Streptophyta</taxon>
        <taxon>Embryophyta</taxon>
        <taxon>Tracheophyta</taxon>
        <taxon>Lycopodiopsida</taxon>
        <taxon>Lycopodiales</taxon>
        <taxon>Lycopodiaceae</taxon>
        <taxon>Lycopodioideae</taxon>
        <taxon>Diphasiastrum</taxon>
    </lineage>
</organism>
<keyword evidence="2" id="KW-1185">Reference proteome</keyword>
<comment type="caution">
    <text evidence="1">The sequence shown here is derived from an EMBL/GenBank/DDBJ whole genome shotgun (WGS) entry which is preliminary data.</text>
</comment>
<proteinExistence type="predicted"/>
<sequence>MEWKEVAPAAFVALIFAVVVAKVISLVAPFRKRDHVHLERASATSYYDRVVEPDVLLAKNKTSFLDLSVAEKKTRSSDLSVPEESYDSRQSLSLESRFAGSAEESAYEDNTHQSSTVIERLATEDAGSKKFEVTQATSSRSSEVRDGRGDIILEAETTVDDESLKQSIEDDIDDWEGVESTELEEAFGAAANYVAKLAAEQRLKVSNDVQLQLYALYKLATEGPCSSPQPSALKISSRAKCCHTCVCTFGGINPHKLGVVEPEEAMLEYIKKVSDINPTWNEESQKTRKQLKTSLERSGDISMERGPMGPVFSTLATNDDHEGDGGILDAIHAYARDGDDLSILKVLDCGTPVDLKDDEGRTALHWAADRGRLHIVKTLVSKGAEIQAKDQEGQTPLHYAAACEQEAIAQYLVQHCADPLTCDNEGVTPLSCCPTSWIWMTSKT</sequence>
<dbReference type="Proteomes" id="UP001162992">
    <property type="component" value="Chromosome 5"/>
</dbReference>
<accession>A0ACC2DSP3</accession>
<name>A0ACC2DSP3_DIPCM</name>
<protein>
    <submittedName>
        <fullName evidence="1">Uncharacterized protein</fullName>
    </submittedName>
</protein>
<dbReference type="EMBL" id="CM055096">
    <property type="protein sequence ID" value="KAJ7557284.1"/>
    <property type="molecule type" value="Genomic_DNA"/>
</dbReference>